<protein>
    <recommendedName>
        <fullName evidence="2">G-patch domain-containing protein</fullName>
    </recommendedName>
</protein>
<feature type="compositionally biased region" description="Acidic residues" evidence="1">
    <location>
        <begin position="55"/>
        <end position="71"/>
    </location>
</feature>
<dbReference type="SMART" id="SM00443">
    <property type="entry name" value="G_patch"/>
    <property type="match status" value="1"/>
</dbReference>
<dbReference type="PANTHER" id="PTHR23329:SF1">
    <property type="entry name" value="TUFTELIN-INTERACTING PROTEIN 11"/>
    <property type="match status" value="1"/>
</dbReference>
<sequence>MDLIAKYGPGAKLMLKMGYVPGTGLGKGGTGIIEPIIPELRKKGEGIGMMRVIQEDDGYSDNEDEDEEEEGDKTGKFKVNDKPLGFERKGEYVSDYVVEMELYDIIRGLQEVVDLDGDLLKILEKSTEVEIKMKLYGILKELRLDTSKEKYLLFEIERLNQLIEIEEKDRSSIQRMIDTVSNDEEWEELLEVINSSSSRVNKDLILLAGKYIEPIWSERVKDCDFDDIAELGRILDAASEYLKVNIIVPEYKSIILEPIWNKLKTFYEEWEPYYEHAGLGVLEEIDEAHLFKKDDVLRDIIVPKFLNEIKTGYGDELHWLDSWLWDVSDYKEVIRDAVGEKILEMIFEKNYLNVDYFIETYSDMKTWTNGGLDLEPYVIKYCKIVSDIGEDDILSNEGIEQYKVFVETLEQFDVEGDVFYDEVFSKYLNEYEQFNLELYGLTEIISFLGLMEEEYVKIITKVRELWENDGKTFSKGSKPNNIGTIKDIVFQWCEEQGKSIIPYGTLNGKDIYSIEGIQVYFEGKVMFKRNGDPIGLNELSM</sequence>
<accession>A0AAV5QWQ8</accession>
<dbReference type="GO" id="GO:0000390">
    <property type="term" value="P:spliceosomal complex disassembly"/>
    <property type="evidence" value="ECO:0007669"/>
    <property type="project" value="InterPro"/>
</dbReference>
<comment type="caution">
    <text evidence="3">The sequence shown here is derived from an EMBL/GenBank/DDBJ whole genome shotgun (WGS) entry which is preliminary data.</text>
</comment>
<dbReference type="GO" id="GO:0003676">
    <property type="term" value="F:nucleic acid binding"/>
    <property type="evidence" value="ECO:0007669"/>
    <property type="project" value="InterPro"/>
</dbReference>
<feature type="domain" description="G-patch" evidence="2">
    <location>
        <begin position="6"/>
        <end position="52"/>
    </location>
</feature>
<keyword evidence="4" id="KW-1185">Reference proteome</keyword>
<gene>
    <name evidence="3" type="ORF">DAPK24_001300</name>
</gene>
<dbReference type="GO" id="GO:0071008">
    <property type="term" value="C:U2-type post-mRNA release spliceosomal complex"/>
    <property type="evidence" value="ECO:0007669"/>
    <property type="project" value="TreeGrafter"/>
</dbReference>
<feature type="region of interest" description="Disordered" evidence="1">
    <location>
        <begin position="54"/>
        <end position="78"/>
    </location>
</feature>
<evidence type="ECO:0000313" key="4">
    <source>
        <dbReference type="Proteomes" id="UP001378960"/>
    </source>
</evidence>
<reference evidence="3 4" key="1">
    <citation type="journal article" date="2023" name="Elife">
        <title>Identification of key yeast species and microbe-microbe interactions impacting larval growth of Drosophila in the wild.</title>
        <authorList>
            <person name="Mure A."/>
            <person name="Sugiura Y."/>
            <person name="Maeda R."/>
            <person name="Honda K."/>
            <person name="Sakurai N."/>
            <person name="Takahashi Y."/>
            <person name="Watada M."/>
            <person name="Katoh T."/>
            <person name="Gotoh A."/>
            <person name="Gotoh Y."/>
            <person name="Taniguchi I."/>
            <person name="Nakamura K."/>
            <person name="Hayashi T."/>
            <person name="Katayama T."/>
            <person name="Uemura T."/>
            <person name="Hattori Y."/>
        </authorList>
    </citation>
    <scope>NUCLEOTIDE SEQUENCE [LARGE SCALE GENOMIC DNA]</scope>
    <source>
        <strain evidence="3 4">PK-24</strain>
    </source>
</reference>
<dbReference type="PROSITE" id="PS50174">
    <property type="entry name" value="G_PATCH"/>
    <property type="match status" value="1"/>
</dbReference>
<dbReference type="PANTHER" id="PTHR23329">
    <property type="entry name" value="TUFTELIN-INTERACTING PROTEIN 11-RELATED"/>
    <property type="match status" value="1"/>
</dbReference>
<dbReference type="Proteomes" id="UP001378960">
    <property type="component" value="Unassembled WGS sequence"/>
</dbReference>
<evidence type="ECO:0000313" key="3">
    <source>
        <dbReference type="EMBL" id="GMM43555.1"/>
    </source>
</evidence>
<evidence type="ECO:0000259" key="2">
    <source>
        <dbReference type="PROSITE" id="PS50174"/>
    </source>
</evidence>
<dbReference type="EMBL" id="BTGB01000001">
    <property type="protein sequence ID" value="GMM43555.1"/>
    <property type="molecule type" value="Genomic_DNA"/>
</dbReference>
<name>A0AAV5QWQ8_PICKL</name>
<proteinExistence type="predicted"/>
<organism evidence="3 4">
    <name type="scientific">Pichia kluyveri</name>
    <name type="common">Yeast</name>
    <dbReference type="NCBI Taxonomy" id="36015"/>
    <lineage>
        <taxon>Eukaryota</taxon>
        <taxon>Fungi</taxon>
        <taxon>Dikarya</taxon>
        <taxon>Ascomycota</taxon>
        <taxon>Saccharomycotina</taxon>
        <taxon>Pichiomycetes</taxon>
        <taxon>Pichiales</taxon>
        <taxon>Pichiaceae</taxon>
        <taxon>Pichia</taxon>
    </lineage>
</organism>
<dbReference type="AlphaFoldDB" id="A0AAV5QWQ8"/>
<evidence type="ECO:0000256" key="1">
    <source>
        <dbReference type="SAM" id="MobiDB-lite"/>
    </source>
</evidence>
<dbReference type="Pfam" id="PF01585">
    <property type="entry name" value="G-patch"/>
    <property type="match status" value="1"/>
</dbReference>
<dbReference type="InterPro" id="IPR000467">
    <property type="entry name" value="G_patch_dom"/>
</dbReference>
<dbReference type="InterPro" id="IPR045211">
    <property type="entry name" value="TFP11/STIP/Ntr1"/>
</dbReference>